<dbReference type="EMBL" id="FQWF01000003">
    <property type="protein sequence ID" value="SHG17748.1"/>
    <property type="molecule type" value="Genomic_DNA"/>
</dbReference>
<dbReference type="AlphaFoldDB" id="A0A1M5HPC5"/>
<reference evidence="3" key="1">
    <citation type="submission" date="2016-11" db="EMBL/GenBank/DDBJ databases">
        <authorList>
            <person name="Varghese N."/>
            <person name="Submissions S."/>
        </authorList>
    </citation>
    <scope>NUCLEOTIDE SEQUENCE [LARGE SCALE GENOMIC DNA]</scope>
    <source>
        <strain evidence="3">DSM 17659</strain>
    </source>
</reference>
<organism evidence="2 3">
    <name type="scientific">Flavobacterium micromati</name>
    <dbReference type="NCBI Taxonomy" id="229205"/>
    <lineage>
        <taxon>Bacteria</taxon>
        <taxon>Pseudomonadati</taxon>
        <taxon>Bacteroidota</taxon>
        <taxon>Flavobacteriia</taxon>
        <taxon>Flavobacteriales</taxon>
        <taxon>Flavobacteriaceae</taxon>
        <taxon>Flavobacterium</taxon>
    </lineage>
</organism>
<keyword evidence="1" id="KW-0812">Transmembrane</keyword>
<keyword evidence="3" id="KW-1185">Reference proteome</keyword>
<name>A0A1M5HPC5_9FLAO</name>
<keyword evidence="1" id="KW-0472">Membrane</keyword>
<accession>A0A1M5HPC5</accession>
<evidence type="ECO:0000313" key="3">
    <source>
        <dbReference type="Proteomes" id="UP000184020"/>
    </source>
</evidence>
<dbReference type="Proteomes" id="UP000184020">
    <property type="component" value="Unassembled WGS sequence"/>
</dbReference>
<dbReference type="RefSeq" id="WP_073017502.1">
    <property type="nucleotide sequence ID" value="NZ_FQWF01000003.1"/>
</dbReference>
<feature type="transmembrane region" description="Helical" evidence="1">
    <location>
        <begin position="86"/>
        <end position="106"/>
    </location>
</feature>
<evidence type="ECO:0000313" key="2">
    <source>
        <dbReference type="EMBL" id="SHG17748.1"/>
    </source>
</evidence>
<evidence type="ECO:0000256" key="1">
    <source>
        <dbReference type="SAM" id="Phobius"/>
    </source>
</evidence>
<dbReference type="OrthoDB" id="1446628at2"/>
<keyword evidence="1" id="KW-1133">Transmembrane helix</keyword>
<protein>
    <submittedName>
        <fullName evidence="2">Uncharacterized protein</fullName>
    </submittedName>
</protein>
<proteinExistence type="predicted"/>
<gene>
    <name evidence="2" type="ORF">SAMN05444372_10360</name>
</gene>
<sequence>MKFSTIQLGNNKIEIFNSYLGKETIMLNNKVVSEKNSIRGAKHTFKMLENDRQVNCKLNLGYGANGVVMDLYVDDVAIIESPKSSVIITFIIIAFVIGGVAMQIAYQNY</sequence>